<accession>A0ABZ2MAL9</accession>
<proteinExistence type="predicted"/>
<feature type="domain" description="AMP-binding enzyme C-terminal" evidence="2">
    <location>
        <begin position="463"/>
        <end position="539"/>
    </location>
</feature>
<organism evidence="3 4">
    <name type="scientific">Pendulispora albinea</name>
    <dbReference type="NCBI Taxonomy" id="2741071"/>
    <lineage>
        <taxon>Bacteria</taxon>
        <taxon>Pseudomonadati</taxon>
        <taxon>Myxococcota</taxon>
        <taxon>Myxococcia</taxon>
        <taxon>Myxococcales</taxon>
        <taxon>Sorangiineae</taxon>
        <taxon>Pendulisporaceae</taxon>
        <taxon>Pendulispora</taxon>
    </lineage>
</organism>
<reference evidence="3 4" key="1">
    <citation type="submission" date="2021-12" db="EMBL/GenBank/DDBJ databases">
        <title>Discovery of the Pendulisporaceae a myxobacterial family with distinct sporulation behavior and unique specialized metabolism.</title>
        <authorList>
            <person name="Garcia R."/>
            <person name="Popoff A."/>
            <person name="Bader C.D."/>
            <person name="Loehr J."/>
            <person name="Walesch S."/>
            <person name="Walt C."/>
            <person name="Boldt J."/>
            <person name="Bunk B."/>
            <person name="Haeckl F.J.F.P.J."/>
            <person name="Gunesch A.P."/>
            <person name="Birkelbach J."/>
            <person name="Nuebel U."/>
            <person name="Pietschmann T."/>
            <person name="Bach T."/>
            <person name="Mueller R."/>
        </authorList>
    </citation>
    <scope>NUCLEOTIDE SEQUENCE [LARGE SCALE GENOMIC DNA]</scope>
    <source>
        <strain evidence="3 4">MSr11954</strain>
    </source>
</reference>
<protein>
    <submittedName>
        <fullName evidence="3">Amino acid adenylation domain-containing protein</fullName>
    </submittedName>
</protein>
<dbReference type="Pfam" id="PF00501">
    <property type="entry name" value="AMP-binding"/>
    <property type="match status" value="1"/>
</dbReference>
<dbReference type="InterPro" id="IPR010071">
    <property type="entry name" value="AA_adenyl_dom"/>
</dbReference>
<dbReference type="InterPro" id="IPR025110">
    <property type="entry name" value="AMP-bd_C"/>
</dbReference>
<dbReference type="PANTHER" id="PTHR45527:SF1">
    <property type="entry name" value="FATTY ACID SYNTHASE"/>
    <property type="match status" value="1"/>
</dbReference>
<dbReference type="InterPro" id="IPR042099">
    <property type="entry name" value="ANL_N_sf"/>
</dbReference>
<name>A0ABZ2MAL9_9BACT</name>
<dbReference type="NCBIfam" id="TIGR01733">
    <property type="entry name" value="AA-adenyl-dom"/>
    <property type="match status" value="1"/>
</dbReference>
<dbReference type="Gene3D" id="3.40.50.12780">
    <property type="entry name" value="N-terminal domain of ligase-like"/>
    <property type="match status" value="1"/>
</dbReference>
<gene>
    <name evidence="3" type="ORF">LZC94_20060</name>
</gene>
<dbReference type="Gene3D" id="3.30.300.30">
    <property type="match status" value="1"/>
</dbReference>
<dbReference type="RefSeq" id="WP_394829126.1">
    <property type="nucleotide sequence ID" value="NZ_CP089984.1"/>
</dbReference>
<evidence type="ECO:0000259" key="1">
    <source>
        <dbReference type="Pfam" id="PF00501"/>
    </source>
</evidence>
<dbReference type="InterPro" id="IPR045851">
    <property type="entry name" value="AMP-bd_C_sf"/>
</dbReference>
<keyword evidence="4" id="KW-1185">Reference proteome</keyword>
<dbReference type="Pfam" id="PF13193">
    <property type="entry name" value="AMP-binding_C"/>
    <property type="match status" value="1"/>
</dbReference>
<evidence type="ECO:0000313" key="3">
    <source>
        <dbReference type="EMBL" id="WXB19510.1"/>
    </source>
</evidence>
<dbReference type="InterPro" id="IPR020845">
    <property type="entry name" value="AMP-binding_CS"/>
</dbReference>
<dbReference type="SUPFAM" id="SSF56801">
    <property type="entry name" value="Acetyl-CoA synthetase-like"/>
    <property type="match status" value="1"/>
</dbReference>
<dbReference type="InterPro" id="IPR000873">
    <property type="entry name" value="AMP-dep_synth/lig_dom"/>
</dbReference>
<dbReference type="Proteomes" id="UP001370348">
    <property type="component" value="Chromosome"/>
</dbReference>
<sequence>MTACHLAMYLERTALQYPDRPAVVDSAGRVHSYRDLDDRAAAIAAFLRRRGIGRGDRVGMVLPKSFAAVAILSGVLRAGAAYVPIDWTAPAARNAAILMNCQVRALFSHPDSLARLESLADWTAPELLVSVPPELATDAASSTSLHGHGPWAEVLQAGSDARGPRDPAPAADASGDLVAREPDDLAYILCTSGSTGTPKGVSITHRNAIAFVEWCASELATTAEDRFSSHAPFHFDLSVLDLFLPQRQGAAVVLIPAEAAQSPRLLARRIIEQQLTVWYSTPSILSLLVQFGDLEALPIPALRLVLFAGEVFPIKHLRSLTRAWPRAAYYNLYGPTETNVCTFAKVEHPIADERTEPWPIGVLCTHCEGLVLDESGREVAPGDEGLLYIAGPSVFRGYWNRPDLDARVFLERHGKRWYGTGDVVRERVKGANDAKEDSGGGFVYAGRRDRMVKRRGYRIELGEIESALHRWEALSAAAVVAVPDRELGVRIVAYVTASGRARRISLIDMKSYCAGALPGYMNPDRFVFVDPLPRTSTDKIDYASLVRDAGGIG</sequence>
<evidence type="ECO:0000313" key="4">
    <source>
        <dbReference type="Proteomes" id="UP001370348"/>
    </source>
</evidence>
<evidence type="ECO:0000259" key="2">
    <source>
        <dbReference type="Pfam" id="PF13193"/>
    </source>
</evidence>
<dbReference type="PROSITE" id="PS00455">
    <property type="entry name" value="AMP_BINDING"/>
    <property type="match status" value="1"/>
</dbReference>
<dbReference type="EMBL" id="CP089984">
    <property type="protein sequence ID" value="WXB19510.1"/>
    <property type="molecule type" value="Genomic_DNA"/>
</dbReference>
<dbReference type="PANTHER" id="PTHR45527">
    <property type="entry name" value="NONRIBOSOMAL PEPTIDE SYNTHETASE"/>
    <property type="match status" value="1"/>
</dbReference>
<feature type="domain" description="AMP-dependent synthetase/ligase" evidence="1">
    <location>
        <begin position="10"/>
        <end position="399"/>
    </location>
</feature>